<name>A0AAU9VV72_9CNID</name>
<dbReference type="Proteomes" id="UP001159428">
    <property type="component" value="Unassembled WGS sequence"/>
</dbReference>
<organism evidence="1 2">
    <name type="scientific">Pocillopora meandrina</name>
    <dbReference type="NCBI Taxonomy" id="46732"/>
    <lineage>
        <taxon>Eukaryota</taxon>
        <taxon>Metazoa</taxon>
        <taxon>Cnidaria</taxon>
        <taxon>Anthozoa</taxon>
        <taxon>Hexacorallia</taxon>
        <taxon>Scleractinia</taxon>
        <taxon>Astrocoeniina</taxon>
        <taxon>Pocilloporidae</taxon>
        <taxon>Pocillopora</taxon>
    </lineage>
</organism>
<evidence type="ECO:0000313" key="1">
    <source>
        <dbReference type="EMBL" id="CAH3038797.1"/>
    </source>
</evidence>
<dbReference type="AlphaFoldDB" id="A0AAU9VV72"/>
<accession>A0AAU9VV72</accession>
<evidence type="ECO:0000313" key="2">
    <source>
        <dbReference type="Proteomes" id="UP001159428"/>
    </source>
</evidence>
<reference evidence="1 2" key="1">
    <citation type="submission" date="2022-05" db="EMBL/GenBank/DDBJ databases">
        <authorList>
            <consortium name="Genoscope - CEA"/>
            <person name="William W."/>
        </authorList>
    </citation>
    <scope>NUCLEOTIDE SEQUENCE [LARGE SCALE GENOMIC DNA]</scope>
</reference>
<dbReference type="EMBL" id="CALNXJ010000004">
    <property type="protein sequence ID" value="CAH3038797.1"/>
    <property type="molecule type" value="Genomic_DNA"/>
</dbReference>
<gene>
    <name evidence="1" type="ORF">PMEA_00021917</name>
</gene>
<sequence>MRTSNTEMVNNFIASLPPNLSEKNKNSRKLQFMAENGIRQLGLPRIGHFADKLRPEPMHCEINAWQHYIDLLYLEAVRIKKFDPFVSVLAAPVGNRDGDVEEGQPQKTLLRVSDIDSVVERARKQEMLQKSEEDLKQCLQKTGFPHVRHASGRGGGLGYLASRVKEHFSDETNRYNKLPDRLIGNQAIALARYYYRLVGTLESEYETEAQTIQRLALSKIGEYLRNAGGFLIE</sequence>
<keyword evidence="2" id="KW-1185">Reference proteome</keyword>
<protein>
    <submittedName>
        <fullName evidence="1">Uncharacterized protein</fullName>
    </submittedName>
</protein>
<proteinExistence type="predicted"/>
<comment type="caution">
    <text evidence="1">The sequence shown here is derived from an EMBL/GenBank/DDBJ whole genome shotgun (WGS) entry which is preliminary data.</text>
</comment>